<keyword evidence="2" id="KW-1185">Reference proteome</keyword>
<evidence type="ECO:0000313" key="2">
    <source>
        <dbReference type="Proteomes" id="UP001172673"/>
    </source>
</evidence>
<accession>A0AA38X981</accession>
<reference evidence="1" key="1">
    <citation type="submission" date="2022-10" db="EMBL/GenBank/DDBJ databases">
        <title>Culturing micro-colonial fungi from biological soil crusts in the Mojave desert and describing Neophaeococcomyces mojavensis, and introducing the new genera and species Taxawa tesnikishii.</title>
        <authorList>
            <person name="Kurbessoian T."/>
            <person name="Stajich J.E."/>
        </authorList>
    </citation>
    <scope>NUCLEOTIDE SEQUENCE</scope>
    <source>
        <strain evidence="1">TK_41</strain>
    </source>
</reference>
<name>A0AA38X981_9EURO</name>
<comment type="caution">
    <text evidence="1">The sequence shown here is derived from an EMBL/GenBank/DDBJ whole genome shotgun (WGS) entry which is preliminary data.</text>
</comment>
<sequence>MTETKPTLSPIKKVKAVLALTPKSPRSPKSPIRVMTETIETNEMADTAKSPKHAVTEVGTRMEETYFDSPQSRQSLSVNPGDQLYHQAERKRCTTENWRAEIERRILAKSMMVDHAYGEEHPLREQAYGHGDGQK</sequence>
<dbReference type="AlphaFoldDB" id="A0AA38X981"/>
<organism evidence="1 2">
    <name type="scientific">Cladophialophora chaetospira</name>
    <dbReference type="NCBI Taxonomy" id="386627"/>
    <lineage>
        <taxon>Eukaryota</taxon>
        <taxon>Fungi</taxon>
        <taxon>Dikarya</taxon>
        <taxon>Ascomycota</taxon>
        <taxon>Pezizomycotina</taxon>
        <taxon>Eurotiomycetes</taxon>
        <taxon>Chaetothyriomycetidae</taxon>
        <taxon>Chaetothyriales</taxon>
        <taxon>Herpotrichiellaceae</taxon>
        <taxon>Cladophialophora</taxon>
    </lineage>
</organism>
<evidence type="ECO:0000313" key="1">
    <source>
        <dbReference type="EMBL" id="KAJ9609110.1"/>
    </source>
</evidence>
<protein>
    <submittedName>
        <fullName evidence="1">Uncharacterized protein</fullName>
    </submittedName>
</protein>
<gene>
    <name evidence="1" type="ORF">H2200_006881</name>
</gene>
<dbReference type="Proteomes" id="UP001172673">
    <property type="component" value="Unassembled WGS sequence"/>
</dbReference>
<dbReference type="EMBL" id="JAPDRK010000009">
    <property type="protein sequence ID" value="KAJ9609110.1"/>
    <property type="molecule type" value="Genomic_DNA"/>
</dbReference>
<proteinExistence type="predicted"/>